<feature type="transmembrane region" description="Helical" evidence="2">
    <location>
        <begin position="27"/>
        <end position="47"/>
    </location>
</feature>
<evidence type="ECO:0000256" key="1">
    <source>
        <dbReference type="SAM" id="MobiDB-lite"/>
    </source>
</evidence>
<organism evidence="4 5">
    <name type="scientific">Wenjunlia vitaminophila</name>
    <name type="common">Streptomyces vitaminophilus</name>
    <dbReference type="NCBI Taxonomy" id="76728"/>
    <lineage>
        <taxon>Bacteria</taxon>
        <taxon>Bacillati</taxon>
        <taxon>Actinomycetota</taxon>
        <taxon>Actinomycetes</taxon>
        <taxon>Kitasatosporales</taxon>
        <taxon>Streptomycetaceae</taxon>
        <taxon>Wenjunlia</taxon>
    </lineage>
</organism>
<proteinExistence type="predicted"/>
<dbReference type="OrthoDB" id="4337405at2"/>
<dbReference type="Pfam" id="PF10756">
    <property type="entry name" value="bPH_6"/>
    <property type="match status" value="1"/>
</dbReference>
<feature type="region of interest" description="Disordered" evidence="1">
    <location>
        <begin position="133"/>
        <end position="154"/>
    </location>
</feature>
<name>A0A0T6LLJ2_WENVI</name>
<evidence type="ECO:0000313" key="5">
    <source>
        <dbReference type="Proteomes" id="UP000050867"/>
    </source>
</evidence>
<reference evidence="4 5" key="1">
    <citation type="submission" date="2015-10" db="EMBL/GenBank/DDBJ databases">
        <title>Draft genome sequence of pyrrolomycin-producing Streptomyces vitaminophilus.</title>
        <authorList>
            <person name="Graham D.E."/>
            <person name="Mahan K.M."/>
            <person name="Klingeman D.M."/>
            <person name="Hettich R.L."/>
            <person name="Parry R.J."/>
        </authorList>
    </citation>
    <scope>NUCLEOTIDE SEQUENCE [LARGE SCALE GENOMIC DNA]</scope>
    <source>
        <strain evidence="4 5">ATCC 31673</strain>
    </source>
</reference>
<evidence type="ECO:0000313" key="4">
    <source>
        <dbReference type="EMBL" id="KRV46934.1"/>
    </source>
</evidence>
<accession>A0A0T6LLJ2</accession>
<gene>
    <name evidence="4" type="ORF">AQ490_09175</name>
</gene>
<dbReference type="eggNOG" id="ENOG50332AI">
    <property type="taxonomic scope" value="Bacteria"/>
</dbReference>
<keyword evidence="2" id="KW-0812">Transmembrane</keyword>
<dbReference type="STRING" id="76728.AQ490_09175"/>
<evidence type="ECO:0000259" key="3">
    <source>
        <dbReference type="Pfam" id="PF10756"/>
    </source>
</evidence>
<dbReference type="RefSeq" id="WP_026219818.1">
    <property type="nucleotide sequence ID" value="NZ_LLZU01000038.1"/>
</dbReference>
<sequence length="217" mass="23610">MTSPDNRPGTPTPEPVYAARSYRSTSGIITGVLLLAVGGWLVGDAVLHGEGRVPWLALASLLMIAPVVVAFTLRPAVFASEERMVVRNPFRTITLPWSVVADLRSAYTVEALTEDRKYQLWAVPVSMRQRKRASRNQVRAATEDPYGRTTTSAFSRGALHSPTKAWSDTAVDELRETLERNRDRPEAAGEAVVRWAFEVIGPTLAGAAVLAVLLAAT</sequence>
<feature type="transmembrane region" description="Helical" evidence="2">
    <location>
        <begin position="53"/>
        <end position="73"/>
    </location>
</feature>
<protein>
    <recommendedName>
        <fullName evidence="3">Low molecular weight protein antigen 6 PH domain-containing protein</fullName>
    </recommendedName>
</protein>
<keyword evidence="2" id="KW-1133">Transmembrane helix</keyword>
<dbReference type="AlphaFoldDB" id="A0A0T6LLJ2"/>
<dbReference type="EMBL" id="LLZU01000038">
    <property type="protein sequence ID" value="KRV46934.1"/>
    <property type="molecule type" value="Genomic_DNA"/>
</dbReference>
<feature type="domain" description="Low molecular weight protein antigen 6 PH" evidence="3">
    <location>
        <begin position="74"/>
        <end position="137"/>
    </location>
</feature>
<feature type="transmembrane region" description="Helical" evidence="2">
    <location>
        <begin position="192"/>
        <end position="216"/>
    </location>
</feature>
<evidence type="ECO:0000256" key="2">
    <source>
        <dbReference type="SAM" id="Phobius"/>
    </source>
</evidence>
<keyword evidence="5" id="KW-1185">Reference proteome</keyword>
<keyword evidence="2" id="KW-0472">Membrane</keyword>
<dbReference type="Proteomes" id="UP000050867">
    <property type="component" value="Unassembled WGS sequence"/>
</dbReference>
<dbReference type="InterPro" id="IPR019692">
    <property type="entry name" value="CFP-6_PH"/>
</dbReference>
<comment type="caution">
    <text evidence="4">The sequence shown here is derived from an EMBL/GenBank/DDBJ whole genome shotgun (WGS) entry which is preliminary data.</text>
</comment>